<keyword evidence="3 8" id="KW-0808">Transferase</keyword>
<comment type="caution">
    <text evidence="8">The sequence shown here is derived from an EMBL/GenBank/DDBJ whole genome shotgun (WGS) entry which is preliminary data.</text>
</comment>
<protein>
    <recommendedName>
        <fullName evidence="1">uroporphyrinogen-III C-methyltransferase</fullName>
        <ecNumber evidence="1">2.1.1.107</ecNumber>
    </recommendedName>
</protein>
<dbReference type="PANTHER" id="PTHR45790:SF3">
    <property type="entry name" value="S-ADENOSYL-L-METHIONINE-DEPENDENT UROPORPHYRINOGEN III METHYLTRANSFERASE, CHLOROPLASTIC"/>
    <property type="match status" value="1"/>
</dbReference>
<evidence type="ECO:0000259" key="7">
    <source>
        <dbReference type="Pfam" id="PF00590"/>
    </source>
</evidence>
<feature type="domain" description="Tetrapyrrole methylase" evidence="7">
    <location>
        <begin position="114"/>
        <end position="327"/>
    </location>
</feature>
<dbReference type="Gene3D" id="3.30.950.10">
    <property type="entry name" value="Methyltransferase, Cobalt-precorrin-4 Transmethylase, Domain 2"/>
    <property type="match status" value="1"/>
</dbReference>
<dbReference type="OrthoDB" id="9815856at2"/>
<name>A0A495Y021_9MICO</name>
<proteinExistence type="predicted"/>
<dbReference type="InterPro" id="IPR006366">
    <property type="entry name" value="CobA/CysG_C"/>
</dbReference>
<gene>
    <name evidence="8" type="ORF">DFJ68_3375</name>
</gene>
<evidence type="ECO:0000256" key="6">
    <source>
        <dbReference type="SAM" id="MobiDB-lite"/>
    </source>
</evidence>
<reference evidence="8 9" key="1">
    <citation type="submission" date="2018-10" db="EMBL/GenBank/DDBJ databases">
        <title>Sequencing the genomes of 1000 actinobacteria strains.</title>
        <authorList>
            <person name="Klenk H.-P."/>
        </authorList>
    </citation>
    <scope>NUCLEOTIDE SEQUENCE [LARGE SCALE GENOMIC DNA]</scope>
    <source>
        <strain evidence="8 9">DSM 44267</strain>
    </source>
</reference>
<dbReference type="Pfam" id="PF00590">
    <property type="entry name" value="TP_methylase"/>
    <property type="match status" value="1"/>
</dbReference>
<evidence type="ECO:0000256" key="4">
    <source>
        <dbReference type="ARBA" id="ARBA00022691"/>
    </source>
</evidence>
<dbReference type="AlphaFoldDB" id="A0A495Y021"/>
<evidence type="ECO:0000256" key="2">
    <source>
        <dbReference type="ARBA" id="ARBA00022603"/>
    </source>
</evidence>
<keyword evidence="5" id="KW-0627">Porphyrin biosynthesis</keyword>
<dbReference type="GO" id="GO:0019354">
    <property type="term" value="P:siroheme biosynthetic process"/>
    <property type="evidence" value="ECO:0007669"/>
    <property type="project" value="InterPro"/>
</dbReference>
<dbReference type="EMBL" id="RBXT01000001">
    <property type="protein sequence ID" value="RKT79897.1"/>
    <property type="molecule type" value="Genomic_DNA"/>
</dbReference>
<dbReference type="InterPro" id="IPR035996">
    <property type="entry name" value="4pyrrol_Methylase_sf"/>
</dbReference>
<sequence length="353" mass="35319">MPLDLSFRGRRVLLDGVDDRTAATIDALRRDGALVALRPAPGVPLPTSVTDLVERGLVTLVEVDQPGQPGEPEHHDVVIRARSGATDDAPDGRVRDTAPGRSPGGEAGRPTPGTVTLVGGGPGHPGLITVAGLDSVRTADVVVHDRLAPLAVLGQARPDAVVVDVGKIPRGESTSQERINAVIVEHALAGRAVCRLKGGDNFVFGRGGEEAEACAVAGVPVSVVPGVSSSVAAPSLAGIPVTHRTLVQGFTVVSAHVPPGDPRSTLDWGGIARSGTTVVVLMGVATLPAVAAELVAHGRAADTPAAVVADAGLPSMRTVRAPLAEIAAASAAAGLGAPAVVVVGDVAALDVLA</sequence>
<dbReference type="NCBIfam" id="NF004790">
    <property type="entry name" value="PRK06136.1"/>
    <property type="match status" value="1"/>
</dbReference>
<dbReference type="Proteomes" id="UP000278440">
    <property type="component" value="Unassembled WGS sequence"/>
</dbReference>
<dbReference type="NCBIfam" id="TIGR01469">
    <property type="entry name" value="cobA_cysG_Cterm"/>
    <property type="match status" value="1"/>
</dbReference>
<dbReference type="InterPro" id="IPR000878">
    <property type="entry name" value="4pyrrol_Mease"/>
</dbReference>
<dbReference type="InterPro" id="IPR014776">
    <property type="entry name" value="4pyrrole_Mease_sub2"/>
</dbReference>
<dbReference type="InterPro" id="IPR050161">
    <property type="entry name" value="Siro_Cobalamin_biosynth"/>
</dbReference>
<accession>A0A495Y021</accession>
<keyword evidence="2 8" id="KW-0489">Methyltransferase</keyword>
<dbReference type="GO" id="GO:0032259">
    <property type="term" value="P:methylation"/>
    <property type="evidence" value="ECO:0007669"/>
    <property type="project" value="UniProtKB-KW"/>
</dbReference>
<keyword evidence="4" id="KW-0949">S-adenosyl-L-methionine</keyword>
<evidence type="ECO:0000256" key="5">
    <source>
        <dbReference type="ARBA" id="ARBA00023244"/>
    </source>
</evidence>
<dbReference type="EC" id="2.1.1.107" evidence="1"/>
<feature type="region of interest" description="Disordered" evidence="6">
    <location>
        <begin position="83"/>
        <end position="113"/>
    </location>
</feature>
<dbReference type="FunFam" id="3.40.1010.10:FF:000001">
    <property type="entry name" value="Siroheme synthase"/>
    <property type="match status" value="1"/>
</dbReference>
<evidence type="ECO:0000256" key="3">
    <source>
        <dbReference type="ARBA" id="ARBA00022679"/>
    </source>
</evidence>
<dbReference type="RefSeq" id="WP_121034709.1">
    <property type="nucleotide sequence ID" value="NZ_RBXT01000001.1"/>
</dbReference>
<dbReference type="PANTHER" id="PTHR45790">
    <property type="entry name" value="SIROHEME SYNTHASE-RELATED"/>
    <property type="match status" value="1"/>
</dbReference>
<dbReference type="SUPFAM" id="SSF53790">
    <property type="entry name" value="Tetrapyrrole methylase"/>
    <property type="match status" value="1"/>
</dbReference>
<organism evidence="8 9">
    <name type="scientific">Terracoccus luteus</name>
    <dbReference type="NCBI Taxonomy" id="53356"/>
    <lineage>
        <taxon>Bacteria</taxon>
        <taxon>Bacillati</taxon>
        <taxon>Actinomycetota</taxon>
        <taxon>Actinomycetes</taxon>
        <taxon>Micrococcales</taxon>
        <taxon>Intrasporangiaceae</taxon>
        <taxon>Terracoccus</taxon>
    </lineage>
</organism>
<dbReference type="Gene3D" id="3.40.1010.10">
    <property type="entry name" value="Cobalt-precorrin-4 Transmethylase, Domain 1"/>
    <property type="match status" value="1"/>
</dbReference>
<keyword evidence="9" id="KW-1185">Reference proteome</keyword>
<dbReference type="GO" id="GO:0004851">
    <property type="term" value="F:uroporphyrin-III C-methyltransferase activity"/>
    <property type="evidence" value="ECO:0007669"/>
    <property type="project" value="UniProtKB-EC"/>
</dbReference>
<evidence type="ECO:0000256" key="1">
    <source>
        <dbReference type="ARBA" id="ARBA00012162"/>
    </source>
</evidence>
<evidence type="ECO:0000313" key="9">
    <source>
        <dbReference type="Proteomes" id="UP000278440"/>
    </source>
</evidence>
<evidence type="ECO:0000313" key="8">
    <source>
        <dbReference type="EMBL" id="RKT79897.1"/>
    </source>
</evidence>
<dbReference type="InterPro" id="IPR014777">
    <property type="entry name" value="4pyrrole_Mease_sub1"/>
</dbReference>